<gene>
    <name evidence="2" type="ORF">ABIA52_001468</name>
</gene>
<name>A0ABW8N3J5_9MICC</name>
<keyword evidence="3" id="KW-1185">Reference proteome</keyword>
<dbReference type="EMBL" id="JBIYEW010000003">
    <property type="protein sequence ID" value="MFK4638579.1"/>
    <property type="molecule type" value="Genomic_DNA"/>
</dbReference>
<feature type="region of interest" description="Disordered" evidence="1">
    <location>
        <begin position="131"/>
        <end position="150"/>
    </location>
</feature>
<dbReference type="Proteomes" id="UP001620520">
    <property type="component" value="Unassembled WGS sequence"/>
</dbReference>
<evidence type="ECO:0000256" key="1">
    <source>
        <dbReference type="SAM" id="MobiDB-lite"/>
    </source>
</evidence>
<comment type="caution">
    <text evidence="2">The sequence shown here is derived from an EMBL/GenBank/DDBJ whole genome shotgun (WGS) entry which is preliminary data.</text>
</comment>
<sequence>MQRTESALSVRAAAGWNGHKAKAGLIANGSIQGLAKAACQNTRQTPLTEVFERKQALRQLVPIGSRSNDAEPRPAVDCHKRRRLQLCPEGLSTQLADTFGTTSAKDGVFHAATDAFDGNHNCPEVFQRAVQGRNQPPTPSGVPSAARCPARVGRQQIRVPAGTSFSAEQPTAGWKDH</sequence>
<dbReference type="RefSeq" id="WP_404594033.1">
    <property type="nucleotide sequence ID" value="NZ_JBIYEW010000003.1"/>
</dbReference>
<organism evidence="2 3">
    <name type="scientific">Paenarthrobacter histidinolovorans</name>
    <dbReference type="NCBI Taxonomy" id="43664"/>
    <lineage>
        <taxon>Bacteria</taxon>
        <taxon>Bacillati</taxon>
        <taxon>Actinomycetota</taxon>
        <taxon>Actinomycetes</taxon>
        <taxon>Micrococcales</taxon>
        <taxon>Micrococcaceae</taxon>
        <taxon>Paenarthrobacter</taxon>
    </lineage>
</organism>
<feature type="region of interest" description="Disordered" evidence="1">
    <location>
        <begin position="157"/>
        <end position="177"/>
    </location>
</feature>
<reference evidence="2 3" key="1">
    <citation type="submission" date="2024-10" db="EMBL/GenBank/DDBJ databases">
        <title>Novel secondary metabolite-producing bacteria for plant disease control.</title>
        <authorList>
            <person name="Chevrette M."/>
        </authorList>
    </citation>
    <scope>NUCLEOTIDE SEQUENCE [LARGE SCALE GENOMIC DNA]</scope>
    <source>
        <strain evidence="2 3">J30 TE3557</strain>
    </source>
</reference>
<evidence type="ECO:0000313" key="2">
    <source>
        <dbReference type="EMBL" id="MFK4638579.1"/>
    </source>
</evidence>
<evidence type="ECO:0000313" key="3">
    <source>
        <dbReference type="Proteomes" id="UP001620520"/>
    </source>
</evidence>
<protein>
    <submittedName>
        <fullName evidence="2">Uncharacterized protein</fullName>
    </submittedName>
</protein>
<accession>A0ABW8N3J5</accession>
<proteinExistence type="predicted"/>